<keyword evidence="3" id="KW-1185">Reference proteome</keyword>
<evidence type="ECO:0000256" key="1">
    <source>
        <dbReference type="SAM" id="MobiDB-lite"/>
    </source>
</evidence>
<comment type="caution">
    <text evidence="2">The sequence shown here is derived from an EMBL/GenBank/DDBJ whole genome shotgun (WGS) entry which is preliminary data.</text>
</comment>
<gene>
    <name evidence="2" type="ORF">GMARGA_LOCUS35799</name>
</gene>
<name>A0ABN7WVW4_GIGMA</name>
<evidence type="ECO:0000313" key="2">
    <source>
        <dbReference type="EMBL" id="CAG8842082.1"/>
    </source>
</evidence>
<feature type="region of interest" description="Disordered" evidence="1">
    <location>
        <begin position="1"/>
        <end position="23"/>
    </location>
</feature>
<protein>
    <submittedName>
        <fullName evidence="2">22285_t:CDS:1</fullName>
    </submittedName>
</protein>
<proteinExistence type="predicted"/>
<dbReference type="Proteomes" id="UP000789901">
    <property type="component" value="Unassembled WGS sequence"/>
</dbReference>
<organism evidence="2 3">
    <name type="scientific">Gigaspora margarita</name>
    <dbReference type="NCBI Taxonomy" id="4874"/>
    <lineage>
        <taxon>Eukaryota</taxon>
        <taxon>Fungi</taxon>
        <taxon>Fungi incertae sedis</taxon>
        <taxon>Mucoromycota</taxon>
        <taxon>Glomeromycotina</taxon>
        <taxon>Glomeromycetes</taxon>
        <taxon>Diversisporales</taxon>
        <taxon>Gigasporaceae</taxon>
        <taxon>Gigaspora</taxon>
    </lineage>
</organism>
<accession>A0ABN7WVW4</accession>
<reference evidence="2 3" key="1">
    <citation type="submission" date="2021-06" db="EMBL/GenBank/DDBJ databases">
        <authorList>
            <person name="Kallberg Y."/>
            <person name="Tangrot J."/>
            <person name="Rosling A."/>
        </authorList>
    </citation>
    <scope>NUCLEOTIDE SEQUENCE [LARGE SCALE GENOMIC DNA]</scope>
    <source>
        <strain evidence="2 3">120-4 pot B 10/14</strain>
    </source>
</reference>
<dbReference type="EMBL" id="CAJVQB010067863">
    <property type="protein sequence ID" value="CAG8842082.1"/>
    <property type="molecule type" value="Genomic_DNA"/>
</dbReference>
<sequence>MVTSNSPAQPNINNSNNPSKNHSLSVTIHLSCSKLISYNQYNCRSTYSPLITKNTAYNDESLDLS</sequence>
<evidence type="ECO:0000313" key="3">
    <source>
        <dbReference type="Proteomes" id="UP000789901"/>
    </source>
</evidence>
<feature type="non-terminal residue" evidence="2">
    <location>
        <position position="65"/>
    </location>
</feature>